<sequence length="126" mass="15018">MQLSKDLLISSSNQFRKEKRRKRNLIVFGIRISKEKEALDRKRNDEEEINKILEFISGGKKTEKIVIRFKPKSEYDTTTPILIKFNDEVTRNEILSKAKKLESEKNAFQRIYLNQDLTITRQHSYK</sequence>
<dbReference type="OrthoDB" id="10237685at2759"/>
<evidence type="ECO:0000313" key="1">
    <source>
        <dbReference type="EMBL" id="RNA21434.1"/>
    </source>
</evidence>
<comment type="caution">
    <text evidence="1">The sequence shown here is derived from an EMBL/GenBank/DDBJ whole genome shotgun (WGS) entry which is preliminary data.</text>
</comment>
<organism evidence="1 2">
    <name type="scientific">Brachionus plicatilis</name>
    <name type="common">Marine rotifer</name>
    <name type="synonym">Brachionus muelleri</name>
    <dbReference type="NCBI Taxonomy" id="10195"/>
    <lineage>
        <taxon>Eukaryota</taxon>
        <taxon>Metazoa</taxon>
        <taxon>Spiralia</taxon>
        <taxon>Gnathifera</taxon>
        <taxon>Rotifera</taxon>
        <taxon>Eurotatoria</taxon>
        <taxon>Monogononta</taxon>
        <taxon>Pseudotrocha</taxon>
        <taxon>Ploima</taxon>
        <taxon>Brachionidae</taxon>
        <taxon>Brachionus</taxon>
    </lineage>
</organism>
<accession>A0A3M7RDC9</accession>
<keyword evidence="2" id="KW-1185">Reference proteome</keyword>
<dbReference type="EMBL" id="REGN01003664">
    <property type="protein sequence ID" value="RNA21434.1"/>
    <property type="molecule type" value="Genomic_DNA"/>
</dbReference>
<dbReference type="Proteomes" id="UP000276133">
    <property type="component" value="Unassembled WGS sequence"/>
</dbReference>
<dbReference type="PANTHER" id="PTHR37445:SF3">
    <property type="entry name" value="ZINC FINGER PHD-TYPE DOMAIN-CONTAINING PROTEIN"/>
    <property type="match status" value="1"/>
</dbReference>
<dbReference type="PANTHER" id="PTHR37445">
    <property type="entry name" value="PROTEIN CBG24663"/>
    <property type="match status" value="1"/>
</dbReference>
<name>A0A3M7RDC9_BRAPC</name>
<gene>
    <name evidence="1" type="ORF">BpHYR1_006082</name>
</gene>
<proteinExistence type="predicted"/>
<protein>
    <submittedName>
        <fullName evidence="1">Uncharacterized protein</fullName>
    </submittedName>
</protein>
<dbReference type="AlphaFoldDB" id="A0A3M7RDC9"/>
<evidence type="ECO:0000313" key="2">
    <source>
        <dbReference type="Proteomes" id="UP000276133"/>
    </source>
</evidence>
<reference evidence="1 2" key="1">
    <citation type="journal article" date="2018" name="Sci. Rep.">
        <title>Genomic signatures of local adaptation to the degree of environmental predictability in rotifers.</title>
        <authorList>
            <person name="Franch-Gras L."/>
            <person name="Hahn C."/>
            <person name="Garcia-Roger E.M."/>
            <person name="Carmona M.J."/>
            <person name="Serra M."/>
            <person name="Gomez A."/>
        </authorList>
    </citation>
    <scope>NUCLEOTIDE SEQUENCE [LARGE SCALE GENOMIC DNA]</scope>
    <source>
        <strain evidence="1">HYR1</strain>
    </source>
</reference>